<evidence type="ECO:0000313" key="2">
    <source>
        <dbReference type="Proteomes" id="UP000478837"/>
    </source>
</evidence>
<dbReference type="Proteomes" id="UP000478837">
    <property type="component" value="Unassembled WGS sequence"/>
</dbReference>
<proteinExistence type="predicted"/>
<accession>A0A6L9MSJ3</accession>
<dbReference type="EMBL" id="JAAAWP010000003">
    <property type="protein sequence ID" value="NDW21122.1"/>
    <property type="molecule type" value="Genomic_DNA"/>
</dbReference>
<evidence type="ECO:0000313" key="1">
    <source>
        <dbReference type="EMBL" id="NDW21122.1"/>
    </source>
</evidence>
<comment type="caution">
    <text evidence="1">The sequence shown here is derived from an EMBL/GenBank/DDBJ whole genome shotgun (WGS) entry which is preliminary data.</text>
</comment>
<dbReference type="AlphaFoldDB" id="A0A6L9MSJ3"/>
<sequence length="166" mass="18046">MKPWFLLLLVSFAVIAGFKFISYKQKLDNSAVEHERLSSVLARSRSTQNSELKVVRPTVNTKGSKESAKFVDGESELRSILGASPQANQILLDNIVCSEALCEIDGVFVGTVEELTEVIKNLPASPTWDVGTLNSSINSTSEKSVRFSATFTPKLSVQPAPTSIGR</sequence>
<name>A0A6L9MSJ3_9ALTE</name>
<protein>
    <submittedName>
        <fullName evidence="1">Uncharacterized protein</fullName>
    </submittedName>
</protein>
<dbReference type="RefSeq" id="WP_163110931.1">
    <property type="nucleotide sequence ID" value="NZ_JAAAWP010000003.1"/>
</dbReference>
<reference evidence="1 2" key="1">
    <citation type="submission" date="2020-01" db="EMBL/GenBank/DDBJ databases">
        <title>Genomes of bacteria type strains.</title>
        <authorList>
            <person name="Chen J."/>
            <person name="Zhu S."/>
            <person name="Yang J."/>
        </authorList>
    </citation>
    <scope>NUCLEOTIDE SEQUENCE [LARGE SCALE GENOMIC DNA]</scope>
    <source>
        <strain evidence="1 2">LMG 22958</strain>
    </source>
</reference>
<gene>
    <name evidence="1" type="ORF">GTW09_06290</name>
</gene>
<organism evidence="1 2">
    <name type="scientific">Alteromonas hispanica</name>
    <dbReference type="NCBI Taxonomy" id="315421"/>
    <lineage>
        <taxon>Bacteria</taxon>
        <taxon>Pseudomonadati</taxon>
        <taxon>Pseudomonadota</taxon>
        <taxon>Gammaproteobacteria</taxon>
        <taxon>Alteromonadales</taxon>
        <taxon>Alteromonadaceae</taxon>
        <taxon>Alteromonas/Salinimonas group</taxon>
        <taxon>Alteromonas</taxon>
    </lineage>
</organism>
<keyword evidence="2" id="KW-1185">Reference proteome</keyword>